<evidence type="ECO:0000313" key="1">
    <source>
        <dbReference type="EMBL" id="OGY46504.1"/>
    </source>
</evidence>
<comment type="caution">
    <text evidence="1">The sequence shown here is derived from an EMBL/GenBank/DDBJ whole genome shotgun (WGS) entry which is preliminary data.</text>
</comment>
<sequence>MSKWLETTDVRTKGDVFASERRSSLEALATAVLGEDEAEIARLSAQAREFGARPNNIRIVVASARQLLADIKAAAAENGKTTQVKEPAALAAV</sequence>
<evidence type="ECO:0000313" key="2">
    <source>
        <dbReference type="Proteomes" id="UP000178240"/>
    </source>
</evidence>
<dbReference type="Proteomes" id="UP000178240">
    <property type="component" value="Unassembled WGS sequence"/>
</dbReference>
<reference evidence="1 2" key="1">
    <citation type="journal article" date="2016" name="Nat. Commun.">
        <title>Thousands of microbial genomes shed light on interconnected biogeochemical processes in an aquifer system.</title>
        <authorList>
            <person name="Anantharaman K."/>
            <person name="Brown C.T."/>
            <person name="Hug L.A."/>
            <person name="Sharon I."/>
            <person name="Castelle C.J."/>
            <person name="Probst A.J."/>
            <person name="Thomas B.C."/>
            <person name="Singh A."/>
            <person name="Wilkins M.J."/>
            <person name="Karaoz U."/>
            <person name="Brodie E.L."/>
            <person name="Williams K.H."/>
            <person name="Hubbard S.S."/>
            <person name="Banfield J.F."/>
        </authorList>
    </citation>
    <scope>NUCLEOTIDE SEQUENCE [LARGE SCALE GENOMIC DNA]</scope>
</reference>
<accession>A0A1G1Y2U5</accession>
<dbReference type="AlphaFoldDB" id="A0A1G1Y2U5"/>
<gene>
    <name evidence="1" type="ORF">A2744_03600</name>
</gene>
<name>A0A1G1Y2U5_9BACT</name>
<dbReference type="EMBL" id="MHIE01000003">
    <property type="protein sequence ID" value="OGY46504.1"/>
    <property type="molecule type" value="Genomic_DNA"/>
</dbReference>
<protein>
    <submittedName>
        <fullName evidence="1">Uncharacterized protein</fullName>
    </submittedName>
</protein>
<organism evidence="1 2">
    <name type="scientific">Candidatus Buchananbacteria bacterium RIFCSPHIGHO2_01_FULL_44_11</name>
    <dbReference type="NCBI Taxonomy" id="1797535"/>
    <lineage>
        <taxon>Bacteria</taxon>
        <taxon>Candidatus Buchananiibacteriota</taxon>
    </lineage>
</organism>
<dbReference type="STRING" id="1797535.A2744_03600"/>
<proteinExistence type="predicted"/>